<evidence type="ECO:0000313" key="1">
    <source>
        <dbReference type="EMBL" id="RBL90541.1"/>
    </source>
</evidence>
<reference evidence="1 2" key="1">
    <citation type="submission" date="2018-05" db="EMBL/GenBank/DDBJ databases">
        <title>Chitinophaga sp. K3CV102501T nov., isolated from isolated from a monsoon evergreen broad-leaved forest soil.</title>
        <authorList>
            <person name="Lv Y."/>
        </authorList>
    </citation>
    <scope>NUCLEOTIDE SEQUENCE [LARGE SCALE GENOMIC DNA]</scope>
    <source>
        <strain evidence="1 2">GDMCC 1.1325</strain>
    </source>
</reference>
<organism evidence="1 2">
    <name type="scientific">Chitinophaga flava</name>
    <dbReference type="NCBI Taxonomy" id="2259036"/>
    <lineage>
        <taxon>Bacteria</taxon>
        <taxon>Pseudomonadati</taxon>
        <taxon>Bacteroidota</taxon>
        <taxon>Chitinophagia</taxon>
        <taxon>Chitinophagales</taxon>
        <taxon>Chitinophagaceae</taxon>
        <taxon>Chitinophaga</taxon>
    </lineage>
</organism>
<protein>
    <submittedName>
        <fullName evidence="1">Uncharacterized protein</fullName>
    </submittedName>
</protein>
<proteinExistence type="predicted"/>
<sequence>MKPYYRPAAIKNKNDRNFSTEKGLTHYADKPFTGVQIDIFKYTEWLNGKLHGRYVTFYEEGYPKCIAEYENGELKWYCNYDPGFQLSNRHGAFVPHIVDFADPDIKRNHPYSSIGCIDYKNQPFDGILVRKFEYGEFKDATAVGAYLEFDSSGQITSIEYFYDNHDWIDNGLHASVNYGAGGAVCATYEEEDEDQRLYTNDGKLMYADSVYYYRTGEVKCRQFYGQKRDDRILAMLFNKSGDCLIERYSVDNYDENWYYDEALQRSLYEFVTNEAPEYNQYNGSVHGLKRGAREVDLAVAYLTQLYDSDPELSSSLISSIEAHHDDDVREKIMKLKQQLYIKK</sequence>
<name>A0A365XX10_9BACT</name>
<dbReference type="AlphaFoldDB" id="A0A365XX10"/>
<dbReference type="EMBL" id="QFFJ01000002">
    <property type="protein sequence ID" value="RBL90541.1"/>
    <property type="molecule type" value="Genomic_DNA"/>
</dbReference>
<dbReference type="Proteomes" id="UP000253410">
    <property type="component" value="Unassembled WGS sequence"/>
</dbReference>
<gene>
    <name evidence="1" type="ORF">DF182_29230</name>
</gene>
<dbReference type="OrthoDB" id="7342920at2"/>
<accession>A0A365XX10</accession>
<comment type="caution">
    <text evidence="1">The sequence shown here is derived from an EMBL/GenBank/DDBJ whole genome shotgun (WGS) entry which is preliminary data.</text>
</comment>
<keyword evidence="2" id="KW-1185">Reference proteome</keyword>
<evidence type="ECO:0000313" key="2">
    <source>
        <dbReference type="Proteomes" id="UP000253410"/>
    </source>
</evidence>
<dbReference type="SUPFAM" id="SSF82185">
    <property type="entry name" value="Histone H3 K4-specific methyltransferase SET7/9 N-terminal domain"/>
    <property type="match status" value="1"/>
</dbReference>
<dbReference type="RefSeq" id="WP_113619290.1">
    <property type="nucleotide sequence ID" value="NZ_QFFJ01000002.1"/>
</dbReference>